<organism evidence="1 2">
    <name type="scientific">Leptospira santarosai str. MOR084</name>
    <dbReference type="NCBI Taxonomy" id="1049984"/>
    <lineage>
        <taxon>Bacteria</taxon>
        <taxon>Pseudomonadati</taxon>
        <taxon>Spirochaetota</taxon>
        <taxon>Spirochaetia</taxon>
        <taxon>Leptospirales</taxon>
        <taxon>Leptospiraceae</taxon>
        <taxon>Leptospira</taxon>
    </lineage>
</organism>
<protein>
    <submittedName>
        <fullName evidence="1">Uncharacterized protein</fullName>
    </submittedName>
</protein>
<evidence type="ECO:0000313" key="1">
    <source>
        <dbReference type="EMBL" id="EKO35884.1"/>
    </source>
</evidence>
<reference evidence="1" key="1">
    <citation type="submission" date="2012-10" db="EMBL/GenBank/DDBJ databases">
        <authorList>
            <person name="Harkins D.M."/>
            <person name="Durkin A.S."/>
            <person name="Brinkac L.M."/>
            <person name="Haft D.H."/>
            <person name="Selengut J.D."/>
            <person name="Sanka R."/>
            <person name="DePew J."/>
            <person name="Purushe J."/>
            <person name="Matthias M.A."/>
            <person name="Vinetz J.M."/>
            <person name="Sutton G.G."/>
            <person name="Nierman W.C."/>
            <person name="Fouts D.E."/>
        </authorList>
    </citation>
    <scope>NUCLEOTIDE SEQUENCE [LARGE SCALE GENOMIC DNA]</scope>
    <source>
        <strain evidence="1">MOR084</strain>
    </source>
</reference>
<dbReference type="RefSeq" id="WP_004475690.1">
    <property type="nucleotide sequence ID" value="NZ_AHON02000001.1"/>
</dbReference>
<dbReference type="AlphaFoldDB" id="A0A0E2BKW2"/>
<gene>
    <name evidence="1" type="ORF">LEP1GSC179_0271</name>
</gene>
<evidence type="ECO:0000313" key="2">
    <source>
        <dbReference type="Proteomes" id="UP000006329"/>
    </source>
</evidence>
<name>A0A0E2BKW2_9LEPT</name>
<accession>A0A0E2BKW2</accession>
<dbReference type="EMBL" id="AHON02000001">
    <property type="protein sequence ID" value="EKO35884.1"/>
    <property type="molecule type" value="Genomic_DNA"/>
</dbReference>
<dbReference type="Proteomes" id="UP000006329">
    <property type="component" value="Unassembled WGS sequence"/>
</dbReference>
<proteinExistence type="predicted"/>
<keyword evidence="2" id="KW-1185">Reference proteome</keyword>
<comment type="caution">
    <text evidence="1">The sequence shown here is derived from an EMBL/GenBank/DDBJ whole genome shotgun (WGS) entry which is preliminary data.</text>
</comment>
<sequence>MHNSKIISFGAFFLCSLFLHPLYSSPVLGNCEIFPANNIWNIPIDTLPVHPLSEAYVRSIGIQKKLKADFGSGLWEGQPIGIPFIVVSETSPVPISFEYSKESEPGPYPIPHNAPIEGGETSDGDRHVLVLEQKTCKLYELYSARKKEKSWTAVSGAVFDLKSNRLRSANWTSADAAGLPILPGLVRYEEIVSGEIKHAIRFTAKKTQKAYLWPARHYASKITDKNVPPMGTRFRLKANFNIEGFSKENQIILRALKKYGMILADNGSDWFLSGAPNENWNNDQLHKLGKVLGNQFEAVNSESFILSPDSGEVKQN</sequence>